<dbReference type="SUPFAM" id="SSF55874">
    <property type="entry name" value="ATPase domain of HSP90 chaperone/DNA topoisomerase II/histidine kinase"/>
    <property type="match status" value="1"/>
</dbReference>
<feature type="region of interest" description="Disordered" evidence="1">
    <location>
        <begin position="1366"/>
        <end position="1395"/>
    </location>
</feature>
<reference evidence="3 4" key="1">
    <citation type="submission" date="2018-08" db="EMBL/GenBank/DDBJ databases">
        <title>A genome reference for cultivated species of the human gut microbiota.</title>
        <authorList>
            <person name="Zou Y."/>
            <person name="Xue W."/>
            <person name="Luo G."/>
        </authorList>
    </citation>
    <scope>NUCLEOTIDE SEQUENCE [LARGE SCALE GENOMIC DNA]</scope>
    <source>
        <strain evidence="3 4">AM32-2AC</strain>
    </source>
</reference>
<evidence type="ECO:0000313" key="3">
    <source>
        <dbReference type="EMBL" id="RHD10820.1"/>
    </source>
</evidence>
<dbReference type="InterPro" id="IPR024975">
    <property type="entry name" value="NOV_C"/>
</dbReference>
<name>A0A414DIP0_9FIRM</name>
<dbReference type="EMBL" id="QSIS01000001">
    <property type="protein sequence ID" value="RHD10820.1"/>
    <property type="molecule type" value="Genomic_DNA"/>
</dbReference>
<comment type="caution">
    <text evidence="3">The sequence shown here is derived from an EMBL/GenBank/DDBJ whole genome shotgun (WGS) entry which is preliminary data.</text>
</comment>
<dbReference type="PANTHER" id="PTHR32387">
    <property type="entry name" value="WU:FJ29H11"/>
    <property type="match status" value="1"/>
</dbReference>
<dbReference type="InterPro" id="IPR052957">
    <property type="entry name" value="Auxin_embryo_med"/>
</dbReference>
<dbReference type="Gene3D" id="3.30.565.10">
    <property type="entry name" value="Histidine kinase-like ATPase, C-terminal domain"/>
    <property type="match status" value="1"/>
</dbReference>
<dbReference type="Pfam" id="PF13020">
    <property type="entry name" value="NOV_C"/>
    <property type="match status" value="1"/>
</dbReference>
<evidence type="ECO:0000256" key="1">
    <source>
        <dbReference type="SAM" id="MobiDB-lite"/>
    </source>
</evidence>
<dbReference type="InterPro" id="IPR036890">
    <property type="entry name" value="HATPase_C_sf"/>
</dbReference>
<evidence type="ECO:0000313" key="4">
    <source>
        <dbReference type="Proteomes" id="UP000284794"/>
    </source>
</evidence>
<proteinExistence type="predicted"/>
<dbReference type="PANTHER" id="PTHR32387:SF0">
    <property type="entry name" value="PROTEIN NO VEIN"/>
    <property type="match status" value="1"/>
</dbReference>
<evidence type="ECO:0000259" key="2">
    <source>
        <dbReference type="Pfam" id="PF13020"/>
    </source>
</evidence>
<dbReference type="Proteomes" id="UP000284794">
    <property type="component" value="Unassembled WGS sequence"/>
</dbReference>
<organism evidence="3 4">
    <name type="scientific">Lachnospira eligens</name>
    <dbReference type="NCBI Taxonomy" id="39485"/>
    <lineage>
        <taxon>Bacteria</taxon>
        <taxon>Bacillati</taxon>
        <taxon>Bacillota</taxon>
        <taxon>Clostridia</taxon>
        <taxon>Lachnospirales</taxon>
        <taxon>Lachnospiraceae</taxon>
        <taxon>Lachnospira</taxon>
    </lineage>
</organism>
<gene>
    <name evidence="3" type="ORF">DW811_00095</name>
</gene>
<sequence length="1528" mass="179642">MKLDEEILKGKQYIDKLRREYIENHTRFQERDELIAENNIEKRDIKGYHGREILELLQNADDAYQKSIDKGEKPQCELKVTICYKGNVLTVTNTGTCFDEAGIKAIVQENNSPKSGKYIGNKGTGFRSVLNWAEKVRIFSGNYNVEFSKEIAEKILEEHKENPQIKKQIQKNKNLYIPMLAVPVYIENGRYNDTTTIEVVIDSMKLNDDFSVSRQIENIDLRILLFLPNISQIEIITDDNCIVYRRNNNQGVAESITLEKIVDENVEMQEEFYLYRKVITNAIEEDEVLKDIQLSIAVPLDMDTFMSRYIYSYFPLLDTESPFNCVLHASYALGDHRNTVNVSKENKKIIEEQLLFLVEVANQFVDKEQYDIAYNLLIPTNFSSNKWRFTSPFAKFELEDYYLEILSEQKIFRTVNDENISVKDKPKMISGNYPEFFRDKGFEGLLNSLLDNRMISLIEILAKRKEIDLYFEERELLQIINSLSNDWDIKKQVETFVWWNTRYRKSIPNLLKTQEDKWLKYQEEYYFLIGDFDEKGLPSWVKIPALHKEYQQELFNMAEGVQEVINVRERDKEPQISRIICQNNIFPTINFKYRDRSNIISTVNSSVDTYNKAIDFVKWLWGNYRKEIDWNPPGRTEGTRFKYNFPNARDKSTQDGEKLFWGLQYNNFLAEKLFDNSFGQFPQIEVFNISVEESAAFQEFISKFGVRKYPVIEVQNVYPLDSYSNEYENEIKLHGDIGCSTTVTCRYRLPYIKNLVDLLRKLSTREIVEWIIKDSELYVCLSSPFYFQNAKISYYGSRQQVERYYWDKIKNYILEVFNEVRWIEIDGKRYSPRQILQNFRSRNNQRFVGIVPVIGIEMLEKIAEELHVDIGVVQEIFNKFSFGDKITDLSSEDFYGLMLRLPELDFSRSAELSKAIYRIIEQPAFSRKFENSDSKNRFFVEGKILVKYKGQLQYVLAKNAYLPSSKIISKKNVPIVEKGQRTNNRNFVTLFGCQEYTKEYTVDPGSVSISDANSSFQQYYQDFKKYARAYAENNDNIEKYGKNLNINLVNRITILEVGNRITIDEEYMCIRDTMTNWYITVFDKEFDVNTVSEIIENIYTNIANTPGFEASKLGELFRTKDNSNREFLIIKDFGSLSVIEDAFYQNEIRNNFIKVLKIIAPTYEIDKILIDFENFFSIKNGACIISLFREIGTDVEEFRNKGFVYNLDLLPYYCEVLKNFLQTEKRRFKDYLFTRAKSDDKLQKDFVSTVYRFEQFSITKYINSVMFSVEDKVVETFGEWRTSEDVFSADDEYVKNYEKMNPQKLYEDEISNDVNAQQMIYFGKEKAFNEWLDLHKRLEEKNNMPENPYSRYIGVIPKVNEVSYHQGASTTGGANTGNRNNKSTGTYTQSHDEKRNRNKKILGNKGELLVYNLLCKRVGKENVFPRSEAFIELGIIKPGQAVSGGYDISYYGENGIEYFVEVKTGDGKSFIISPGELQYAKDNAEKYKLIIVYDVDAEKPKCMELPMRFWEDSKFRKREIVERIEFEF</sequence>
<dbReference type="RefSeq" id="WP_118147939.1">
    <property type="nucleotide sequence ID" value="NZ_QSIS01000001.1"/>
</dbReference>
<feature type="compositionally biased region" description="Low complexity" evidence="1">
    <location>
        <begin position="1367"/>
        <end position="1381"/>
    </location>
</feature>
<feature type="domain" description="Protein NO VEIN C-terminal" evidence="2">
    <location>
        <begin position="1443"/>
        <end position="1501"/>
    </location>
</feature>
<accession>A0A414DIP0</accession>
<dbReference type="NCBIfam" id="NF047352">
    <property type="entry name" value="P_loop_sacsin"/>
    <property type="match status" value="1"/>
</dbReference>
<protein>
    <submittedName>
        <fullName evidence="3">DUF3883 domain-containing protein</fullName>
    </submittedName>
</protein>